<accession>M3JT25</accession>
<evidence type="ECO:0000256" key="1">
    <source>
        <dbReference type="SAM" id="MobiDB-lite"/>
    </source>
</evidence>
<comment type="caution">
    <text evidence="2">The sequence shown here is derived from an EMBL/GenBank/DDBJ whole genome shotgun (WGS) entry which is preliminary data.</text>
</comment>
<dbReference type="Proteomes" id="UP000011777">
    <property type="component" value="Unassembled WGS sequence"/>
</dbReference>
<feature type="region of interest" description="Disordered" evidence="1">
    <location>
        <begin position="265"/>
        <end position="285"/>
    </location>
</feature>
<dbReference type="OMA" id="GWINDYV"/>
<dbReference type="EMBL" id="AOGT01002466">
    <property type="protein sequence ID" value="EMG45429.1"/>
    <property type="molecule type" value="Genomic_DNA"/>
</dbReference>
<evidence type="ECO:0000313" key="3">
    <source>
        <dbReference type="Proteomes" id="UP000011777"/>
    </source>
</evidence>
<feature type="compositionally biased region" description="Acidic residues" evidence="1">
    <location>
        <begin position="267"/>
        <end position="285"/>
    </location>
</feature>
<reference evidence="2 3" key="1">
    <citation type="submission" date="2013-02" db="EMBL/GenBank/DDBJ databases">
        <title>Genome sequence of Candida maltosa Xu316, a potential industrial strain for xylitol and ethanol production.</title>
        <authorList>
            <person name="Yu J."/>
            <person name="Wang Q."/>
            <person name="Geng X."/>
            <person name="Bao W."/>
            <person name="He P."/>
            <person name="Cai J."/>
        </authorList>
    </citation>
    <scope>NUCLEOTIDE SEQUENCE [LARGE SCALE GENOMIC DNA]</scope>
    <source>
        <strain evidence="3">Xu316</strain>
    </source>
</reference>
<dbReference type="AlphaFoldDB" id="M3JT25"/>
<keyword evidence="3" id="KW-1185">Reference proteome</keyword>
<proteinExistence type="predicted"/>
<organism evidence="2 3">
    <name type="scientific">Candida maltosa (strain Xu316)</name>
    <name type="common">Yeast</name>
    <dbReference type="NCBI Taxonomy" id="1245528"/>
    <lineage>
        <taxon>Eukaryota</taxon>
        <taxon>Fungi</taxon>
        <taxon>Dikarya</taxon>
        <taxon>Ascomycota</taxon>
        <taxon>Saccharomycotina</taxon>
        <taxon>Pichiomycetes</taxon>
        <taxon>Debaryomycetaceae</taxon>
        <taxon>Candida/Lodderomyces clade</taxon>
        <taxon>Candida</taxon>
    </lineage>
</organism>
<gene>
    <name evidence="2" type="ORF">G210_4382</name>
</gene>
<name>M3JT25_CANMX</name>
<dbReference type="OrthoDB" id="4023747at2759"/>
<protein>
    <submittedName>
        <fullName evidence="2">Uncharacterized protein</fullName>
    </submittedName>
</protein>
<dbReference type="HOGENOM" id="CLU_1027340_0_0_1"/>
<evidence type="ECO:0000313" key="2">
    <source>
        <dbReference type="EMBL" id="EMG45429.1"/>
    </source>
</evidence>
<sequence>MSEEDITGLLASQRYKIYQSNASLSLSGKLPRAKVDQFRTKFAKFLYKKYSLRSNLLKDILEGYDTYRDIASELTVFNGTIPDSKYKIQYFIVYCGNPKLSPRQVFLFISDDQANTVVFNRMNSSGHGWINDYVMDFLEDVNEYPIIIKPFNLPEMFIPNLINEMSDYVESLGDLSLVYMSPTSAKLRNLMVDIPRRDIRKVFKGKLYNDINEFLYTHTKIKFEKLTIEKFTNNLLSISKDGLFKLSVKNRDLTWFLIESIKSALEEQPDEEEEDEDDDDVLEVV</sequence>
<dbReference type="eggNOG" id="ENOG502RQ2N">
    <property type="taxonomic scope" value="Eukaryota"/>
</dbReference>